<dbReference type="Proteomes" id="UP001432027">
    <property type="component" value="Unassembled WGS sequence"/>
</dbReference>
<feature type="non-terminal residue" evidence="2">
    <location>
        <position position="117"/>
    </location>
</feature>
<reference evidence="2" key="1">
    <citation type="submission" date="2023-10" db="EMBL/GenBank/DDBJ databases">
        <title>Genome assembly of Pristionchus species.</title>
        <authorList>
            <person name="Yoshida K."/>
            <person name="Sommer R.J."/>
        </authorList>
    </citation>
    <scope>NUCLEOTIDE SEQUENCE</scope>
    <source>
        <strain evidence="2">RS0144</strain>
    </source>
</reference>
<evidence type="ECO:0008006" key="4">
    <source>
        <dbReference type="Google" id="ProtNLM"/>
    </source>
</evidence>
<feature type="compositionally biased region" description="Basic and acidic residues" evidence="1">
    <location>
        <begin position="8"/>
        <end position="29"/>
    </location>
</feature>
<accession>A0AAV5T5J2</accession>
<evidence type="ECO:0000313" key="2">
    <source>
        <dbReference type="EMBL" id="GMS90370.1"/>
    </source>
</evidence>
<proteinExistence type="predicted"/>
<sequence>MSQSSADVARKRAHDEGTSESPVKKKEDNEANGEMSLSKSPLLIGYDREIDGKNEDCFNILGLPTELISHTFSFLDMKDRLRASVNKRLDIELESKYHVESLLIEEAVEEEEEKEEE</sequence>
<dbReference type="InterPro" id="IPR036047">
    <property type="entry name" value="F-box-like_dom_sf"/>
</dbReference>
<comment type="caution">
    <text evidence="2">The sequence shown here is derived from an EMBL/GenBank/DDBJ whole genome shotgun (WGS) entry which is preliminary data.</text>
</comment>
<protein>
    <recommendedName>
        <fullName evidence="4">F-box domain-containing protein</fullName>
    </recommendedName>
</protein>
<name>A0AAV5T5J2_9BILA</name>
<dbReference type="CDD" id="cd09917">
    <property type="entry name" value="F-box_SF"/>
    <property type="match status" value="1"/>
</dbReference>
<evidence type="ECO:0000313" key="3">
    <source>
        <dbReference type="Proteomes" id="UP001432027"/>
    </source>
</evidence>
<keyword evidence="3" id="KW-1185">Reference proteome</keyword>
<evidence type="ECO:0000256" key="1">
    <source>
        <dbReference type="SAM" id="MobiDB-lite"/>
    </source>
</evidence>
<dbReference type="AlphaFoldDB" id="A0AAV5T5J2"/>
<dbReference type="SUPFAM" id="SSF81383">
    <property type="entry name" value="F-box domain"/>
    <property type="match status" value="1"/>
</dbReference>
<gene>
    <name evidence="2" type="ORF">PENTCL1PPCAC_12545</name>
</gene>
<feature type="region of interest" description="Disordered" evidence="1">
    <location>
        <begin position="1"/>
        <end position="38"/>
    </location>
</feature>
<dbReference type="EMBL" id="BTSX01000003">
    <property type="protein sequence ID" value="GMS90370.1"/>
    <property type="molecule type" value="Genomic_DNA"/>
</dbReference>
<organism evidence="2 3">
    <name type="scientific">Pristionchus entomophagus</name>
    <dbReference type="NCBI Taxonomy" id="358040"/>
    <lineage>
        <taxon>Eukaryota</taxon>
        <taxon>Metazoa</taxon>
        <taxon>Ecdysozoa</taxon>
        <taxon>Nematoda</taxon>
        <taxon>Chromadorea</taxon>
        <taxon>Rhabditida</taxon>
        <taxon>Rhabditina</taxon>
        <taxon>Diplogasteromorpha</taxon>
        <taxon>Diplogasteroidea</taxon>
        <taxon>Neodiplogasteridae</taxon>
        <taxon>Pristionchus</taxon>
    </lineage>
</organism>